<dbReference type="InterPro" id="IPR036770">
    <property type="entry name" value="Ankyrin_rpt-contain_sf"/>
</dbReference>
<dbReference type="SUPFAM" id="SSF48403">
    <property type="entry name" value="Ankyrin repeat"/>
    <property type="match status" value="1"/>
</dbReference>
<gene>
    <name evidence="5" type="ORF">NPX13_g4133</name>
</gene>
<keyword evidence="2 3" id="KW-0040">ANK repeat</keyword>
<dbReference type="VEuPathDB" id="FungiDB:F4678DRAFT_336752"/>
<feature type="repeat" description="ANK" evidence="3">
    <location>
        <begin position="1042"/>
        <end position="1074"/>
    </location>
</feature>
<dbReference type="InterPro" id="IPR025676">
    <property type="entry name" value="Clr5_dom"/>
</dbReference>
<dbReference type="VEuPathDB" id="FungiDB:F4678DRAFT_467651"/>
<feature type="domain" description="Clr5" evidence="4">
    <location>
        <begin position="11"/>
        <end position="79"/>
    </location>
</feature>
<evidence type="ECO:0000313" key="6">
    <source>
        <dbReference type="Proteomes" id="UP001148614"/>
    </source>
</evidence>
<comment type="caution">
    <text evidence="5">The sequence shown here is derived from an EMBL/GenBank/DDBJ whole genome shotgun (WGS) entry which is preliminary data.</text>
</comment>
<feature type="repeat" description="ANK" evidence="3">
    <location>
        <begin position="423"/>
        <end position="455"/>
    </location>
</feature>
<dbReference type="PANTHER" id="PTHR24198:SF165">
    <property type="entry name" value="ANKYRIN REPEAT-CONTAINING PROTEIN-RELATED"/>
    <property type="match status" value="1"/>
</dbReference>
<keyword evidence="1" id="KW-0677">Repeat</keyword>
<evidence type="ECO:0000256" key="1">
    <source>
        <dbReference type="ARBA" id="ARBA00022737"/>
    </source>
</evidence>
<dbReference type="Pfam" id="PF12796">
    <property type="entry name" value="Ank_2"/>
    <property type="match status" value="1"/>
</dbReference>
<dbReference type="InterPro" id="IPR002110">
    <property type="entry name" value="Ankyrin_rpt"/>
</dbReference>
<dbReference type="Pfam" id="PF14420">
    <property type="entry name" value="Clr5"/>
    <property type="match status" value="1"/>
</dbReference>
<accession>A0A9W8NH30</accession>
<evidence type="ECO:0000259" key="4">
    <source>
        <dbReference type="Pfam" id="PF14420"/>
    </source>
</evidence>
<organism evidence="5 6">
    <name type="scientific">Xylaria arbuscula</name>
    <dbReference type="NCBI Taxonomy" id="114810"/>
    <lineage>
        <taxon>Eukaryota</taxon>
        <taxon>Fungi</taxon>
        <taxon>Dikarya</taxon>
        <taxon>Ascomycota</taxon>
        <taxon>Pezizomycotina</taxon>
        <taxon>Sordariomycetes</taxon>
        <taxon>Xylariomycetidae</taxon>
        <taxon>Xylariales</taxon>
        <taxon>Xylariaceae</taxon>
        <taxon>Xylaria</taxon>
    </lineage>
</organism>
<name>A0A9W8NH30_9PEZI</name>
<dbReference type="EMBL" id="JANPWZ010000562">
    <property type="protein sequence ID" value="KAJ3575137.1"/>
    <property type="molecule type" value="Genomic_DNA"/>
</dbReference>
<evidence type="ECO:0000256" key="3">
    <source>
        <dbReference type="PROSITE-ProRule" id="PRU00023"/>
    </source>
</evidence>
<dbReference type="Proteomes" id="UP001148614">
    <property type="component" value="Unassembled WGS sequence"/>
</dbReference>
<dbReference type="PROSITE" id="PS50088">
    <property type="entry name" value="ANK_REPEAT"/>
    <property type="match status" value="2"/>
</dbReference>
<evidence type="ECO:0000313" key="5">
    <source>
        <dbReference type="EMBL" id="KAJ3575137.1"/>
    </source>
</evidence>
<dbReference type="SMART" id="SM00248">
    <property type="entry name" value="ANK"/>
    <property type="match status" value="11"/>
</dbReference>
<reference evidence="5" key="1">
    <citation type="submission" date="2022-07" db="EMBL/GenBank/DDBJ databases">
        <title>Genome Sequence of Xylaria arbuscula.</title>
        <authorList>
            <person name="Buettner E."/>
        </authorList>
    </citation>
    <scope>NUCLEOTIDE SEQUENCE</scope>
    <source>
        <strain evidence="5">VT107</strain>
    </source>
</reference>
<sequence length="1325" mass="145574">MNKVPPPIITEEEWERHKSTIISLYLGTAHDVDGSLQDDVLQTKGLTLDKLVQSLGDYHGFTAKASQIEAKLKAWGARKNLKPDEWKPILETLDSLPRGTKSRVVIGSYGYIAPRSQVTRARKYYRDQHRKGKCIERRPHGPLASIAPPASCSSPRQGLARIEVLGSKARWVELSNHQVILERGGLSSGATGGSRYPDTTVSQALEPAPAIPQQLEVSAHNNHLLSNLGVSFAGLAQEAMPSVPILIGHPSTWLEELPSRPLVKLVTDMKIRQRVPDIFHGAILELGGFKSPVASGNLDFGTLGITVTSPDYRFHPKENQNIMAPDNPYRLNFMNYFLVAITSGLYNLNNIPEDALNGCLGSNGALNSLLLSCFKATSKHVAETLASSLFEASIHYGKRDIVAQLLKEGLGHANNNVIFKHPTRWTPSEVAARLGHEGVLDVLLSYGADPNKTYSDKGVLRLIFNERPYYNPSIYILRKLLDSGAIVPSGGLGAYNMTEEHATLIAAYVAPSQHETFFRGQWAETIPACSDEAGADLVNRLMLDCTESHSGRCISLYQKEIMNGLVLAAGKGHRAKFLAIFSHCTPLPAGVKEKLLSASISGHHPIIIDFVLSMKPNLNPPVYDWTEARIDVETPLAKSIMEKNTELIDLFLSADILSSLHEGGRLENAIEAAVQVEDHDLVARLLNSCPDLESHDLQRALSLSIKTNCESITLTLLKNGASFYEGERFRSLDLGSFLLQAIRGGMLLASQSLLLFGQSRYRGPSGQFGEETLSHLVLLENLSITEGYLSAFHGNFRYTIDKDIILDRLDPQWSDLHGHHSPSSRYLFKYLLTALRDETMLRFILNSKLATVQFLTACLAVVVSRGHAEIAQKLIEKGANAADEKVLLCSIRWHPELFLTLVNGANQPRNLITKGLRTDVLKEAIMEGPTREELVHYYIKLGSADIFDTGPGLIASTDGAILTPLGVAIDQAKFYPDYSYCLVKLLLDYSCDPNSIVSFQEWCGVHLNKTAMVQAVTAGSQNLVQLLIARGAHVNPELRHMVRRTPLQQAAEEGDLAMARFLIAQGANVNAPPHAAMGGTALQFAAISGNCELAADLIQHGALLHMPPPKIGGRWPIEGAAEHGRLDMIQFLWTANQNMLFFEHETGFQLKNLKKAMRLAAKNGHFTCRNFIAELADLPVTATDIPPVVSPLDKYSRSDSMVFFTAARILVLQSEQLCVDLANRGSISIDASYLVSVLHQAKIRHLACMVVKTPMWLAGGRGATMIRWPEVDEKQDISKPDGTGANSNKLAEALFAVTTRPALSYEFRTPLILDNRQCEALYVGL</sequence>
<protein>
    <recommendedName>
        <fullName evidence="4">Clr5 domain-containing protein</fullName>
    </recommendedName>
</protein>
<proteinExistence type="predicted"/>
<dbReference type="PROSITE" id="PS50297">
    <property type="entry name" value="ANK_REP_REGION"/>
    <property type="match status" value="1"/>
</dbReference>
<dbReference type="Gene3D" id="1.25.40.20">
    <property type="entry name" value="Ankyrin repeat-containing domain"/>
    <property type="match status" value="3"/>
</dbReference>
<evidence type="ECO:0000256" key="2">
    <source>
        <dbReference type="ARBA" id="ARBA00023043"/>
    </source>
</evidence>
<dbReference type="PANTHER" id="PTHR24198">
    <property type="entry name" value="ANKYRIN REPEAT AND PROTEIN KINASE DOMAIN-CONTAINING PROTEIN"/>
    <property type="match status" value="1"/>
</dbReference>
<keyword evidence="6" id="KW-1185">Reference proteome</keyword>
<dbReference type="VEuPathDB" id="FungiDB:F4678DRAFT_285152"/>